<dbReference type="STRING" id="141349.BN1232_02652"/>
<feature type="region of interest" description="Disordered" evidence="1">
    <location>
        <begin position="314"/>
        <end position="411"/>
    </location>
</feature>
<protein>
    <submittedName>
        <fullName evidence="2">Transmembrane protein</fullName>
    </submittedName>
</protein>
<accession>A0A0E4GXQ3</accession>
<dbReference type="RefSeq" id="WP_244890078.1">
    <property type="nucleotide sequence ID" value="NZ_CTEE01000001.1"/>
</dbReference>
<reference evidence="2 3" key="1">
    <citation type="submission" date="2015-03" db="EMBL/GenBank/DDBJ databases">
        <authorList>
            <person name="Urmite Genomes"/>
        </authorList>
    </citation>
    <scope>NUCLEOTIDE SEQUENCE [LARGE SCALE GENOMIC DNA]</scope>
    <source>
        <strain evidence="2 3">CSUR P1491</strain>
    </source>
</reference>
<keyword evidence="2" id="KW-0472">Membrane</keyword>
<proteinExistence type="predicted"/>
<name>A0A0E4GXQ3_MYCLN</name>
<organism evidence="2 3">
    <name type="scientific">Mycobacterium lentiflavum</name>
    <dbReference type="NCBI Taxonomy" id="141349"/>
    <lineage>
        <taxon>Bacteria</taxon>
        <taxon>Bacillati</taxon>
        <taxon>Actinomycetota</taxon>
        <taxon>Actinomycetes</taxon>
        <taxon>Mycobacteriales</taxon>
        <taxon>Mycobacteriaceae</taxon>
        <taxon>Mycobacterium</taxon>
        <taxon>Mycobacterium simiae complex</taxon>
    </lineage>
</organism>
<dbReference type="AlphaFoldDB" id="A0A0E4GXQ3"/>
<keyword evidence="2" id="KW-0812">Transmembrane</keyword>
<dbReference type="Proteomes" id="UP000199251">
    <property type="component" value="Unassembled WGS sequence"/>
</dbReference>
<evidence type="ECO:0000256" key="1">
    <source>
        <dbReference type="SAM" id="MobiDB-lite"/>
    </source>
</evidence>
<gene>
    <name evidence="2" type="ORF">BN1232_02652</name>
</gene>
<evidence type="ECO:0000313" key="2">
    <source>
        <dbReference type="EMBL" id="CQD13445.1"/>
    </source>
</evidence>
<evidence type="ECO:0000313" key="3">
    <source>
        <dbReference type="Proteomes" id="UP000199251"/>
    </source>
</evidence>
<feature type="compositionally biased region" description="Pro residues" evidence="1">
    <location>
        <begin position="341"/>
        <end position="364"/>
    </location>
</feature>
<dbReference type="EMBL" id="CTEE01000001">
    <property type="protein sequence ID" value="CQD13445.1"/>
    <property type="molecule type" value="Genomic_DNA"/>
</dbReference>
<sequence length="411" mass="43317">MSAVAGFPGLSQLLTWPTQHLTDGAAHWEAVGEHSYGLAQRTWRDALSIDWQGAGADAMRAATHADLLTTSAAVDQLQAAAKVARSGASELYAGRSRMRYVVEDARAAGFVVGEDLSVTDRSTGGSAAQRAARQAEAQALAADIRQRAAELVALDQQVAGKVTAAIAGVRDTFPPNPGPDRAPENGHVEAVDNHTFKEDPPPPGPPGNPFAGWTEEQKAQVAAEIAHGHAWQDHRGDFPGSWTERDLARWIYDTMNDPNTRVATSIDSGGMALLRDGKVVYVNPQDGDFGTAFKPEPGPGNKWRTPLEYFEQNTRGLEPLPPPTQGRLPPVAPGEMAPATPGSPPAPAARPPVPVEPAPNPKVSPPVKGGTGFGGGPAMPIGPQLVPPPHAGHHHLPVLGDMDPDPWDHGE</sequence>